<feature type="transmembrane region" description="Helical" evidence="1">
    <location>
        <begin position="37"/>
        <end position="54"/>
    </location>
</feature>
<feature type="transmembrane region" description="Helical" evidence="1">
    <location>
        <begin position="176"/>
        <end position="196"/>
    </location>
</feature>
<feature type="transmembrane region" description="Helical" evidence="1">
    <location>
        <begin position="124"/>
        <end position="142"/>
    </location>
</feature>
<keyword evidence="1" id="KW-1133">Transmembrane helix</keyword>
<protein>
    <submittedName>
        <fullName evidence="2">DUF3307 domain-containing protein</fullName>
    </submittedName>
</protein>
<accession>A0ABS5JRB5</accession>
<keyword evidence="1" id="KW-0472">Membrane</keyword>
<evidence type="ECO:0000313" key="3">
    <source>
        <dbReference type="Proteomes" id="UP000708576"/>
    </source>
</evidence>
<dbReference type="Pfam" id="PF11750">
    <property type="entry name" value="DUF3307"/>
    <property type="match status" value="1"/>
</dbReference>
<organism evidence="2 3">
    <name type="scientific">Carboxylicivirga linearis</name>
    <dbReference type="NCBI Taxonomy" id="1628157"/>
    <lineage>
        <taxon>Bacteria</taxon>
        <taxon>Pseudomonadati</taxon>
        <taxon>Bacteroidota</taxon>
        <taxon>Bacteroidia</taxon>
        <taxon>Marinilabiliales</taxon>
        <taxon>Marinilabiliaceae</taxon>
        <taxon>Carboxylicivirga</taxon>
    </lineage>
</organism>
<proteinExistence type="predicted"/>
<evidence type="ECO:0000256" key="1">
    <source>
        <dbReference type="SAM" id="Phobius"/>
    </source>
</evidence>
<feature type="transmembrane region" description="Helical" evidence="1">
    <location>
        <begin position="216"/>
        <end position="239"/>
    </location>
</feature>
<feature type="transmembrane region" description="Helical" evidence="1">
    <location>
        <begin position="60"/>
        <end position="79"/>
    </location>
</feature>
<name>A0ABS5JRB5_9BACT</name>
<dbReference type="InterPro" id="IPR021737">
    <property type="entry name" value="Phage_phiKZ_Orf197"/>
</dbReference>
<comment type="caution">
    <text evidence="2">The sequence shown here is derived from an EMBL/GenBank/DDBJ whole genome shotgun (WGS) entry which is preliminary data.</text>
</comment>
<dbReference type="EMBL" id="JAGUCO010000002">
    <property type="protein sequence ID" value="MBS2097424.1"/>
    <property type="molecule type" value="Genomic_DNA"/>
</dbReference>
<keyword evidence="1" id="KW-0812">Transmembrane</keyword>
<dbReference type="RefSeq" id="WP_212213796.1">
    <property type="nucleotide sequence ID" value="NZ_JAGUCO010000002.1"/>
</dbReference>
<dbReference type="Proteomes" id="UP000708576">
    <property type="component" value="Unassembled WGS sequence"/>
</dbReference>
<keyword evidence="3" id="KW-1185">Reference proteome</keyword>
<reference evidence="2 3" key="1">
    <citation type="journal article" date="2015" name="Int. J. Syst. Evol. Microbiol.">
        <title>Carboxylicivirga linearis sp. nov., isolated from a sea cucumber culture pond.</title>
        <authorList>
            <person name="Wang F.Q."/>
            <person name="Zhou Y.X."/>
            <person name="Lin X.Z."/>
            <person name="Chen G.J."/>
            <person name="Du Z.J."/>
        </authorList>
    </citation>
    <scope>NUCLEOTIDE SEQUENCE [LARGE SCALE GENOMIC DNA]</scope>
    <source>
        <strain evidence="2 3">FB218</strain>
    </source>
</reference>
<sequence length="241" mass="28441">MHIIILFKLLLAHFIGDFVIQRDSWVKNRQEKGLKSFYFYLHIFLTAVLSYMLIGQWLLWWIIPLIFVVHLIIDVWKNFRKSTITTFVIDQIFHIISLIIIWLLLFSELNYIHLTDIWANADKFWIYLFGYAFIIWPCGIFIREFTSKWRAQLETKNPETEGLSNAGKWIGYLERILVLTFILSNIYSAIGFLIAAKSILRLNPKEETKSRQFSEYILVGTLLSFTITIILGLLLKLLAEN</sequence>
<gene>
    <name evidence="2" type="ORF">KEM10_03975</name>
</gene>
<feature type="transmembrane region" description="Helical" evidence="1">
    <location>
        <begin position="91"/>
        <end position="112"/>
    </location>
</feature>
<evidence type="ECO:0000313" key="2">
    <source>
        <dbReference type="EMBL" id="MBS2097424.1"/>
    </source>
</evidence>